<dbReference type="AlphaFoldDB" id="A0A428PTF6"/>
<protein>
    <submittedName>
        <fullName evidence="1">Uncharacterized protein</fullName>
    </submittedName>
</protein>
<dbReference type="EMBL" id="NKCL01000673">
    <property type="protein sequence ID" value="RSL56176.1"/>
    <property type="molecule type" value="Genomic_DNA"/>
</dbReference>
<dbReference type="Proteomes" id="UP000287972">
    <property type="component" value="Unassembled WGS sequence"/>
</dbReference>
<comment type="caution">
    <text evidence="1">The sequence shown here is derived from an EMBL/GenBank/DDBJ whole genome shotgun (WGS) entry which is preliminary data.</text>
</comment>
<evidence type="ECO:0000313" key="2">
    <source>
        <dbReference type="Proteomes" id="UP000287972"/>
    </source>
</evidence>
<proteinExistence type="predicted"/>
<keyword evidence="2" id="KW-1185">Reference proteome</keyword>
<sequence>MYYRSTKVPLLRNIGERVCDGRYRFPRDKPVVLVYVGNGLLALLNKGTECNQVVLIAEVWPSSVTWSGVFLGRDSVDPPALAKDIDSVPGK</sequence>
<accession>A0A428PTF6</accession>
<gene>
    <name evidence="1" type="ORF">CEP51_014434</name>
</gene>
<organism evidence="1 2">
    <name type="scientific">Fusarium floridanum</name>
    <dbReference type="NCBI Taxonomy" id="1325733"/>
    <lineage>
        <taxon>Eukaryota</taxon>
        <taxon>Fungi</taxon>
        <taxon>Dikarya</taxon>
        <taxon>Ascomycota</taxon>
        <taxon>Pezizomycotina</taxon>
        <taxon>Sordariomycetes</taxon>
        <taxon>Hypocreomycetidae</taxon>
        <taxon>Hypocreales</taxon>
        <taxon>Nectriaceae</taxon>
        <taxon>Fusarium</taxon>
        <taxon>Fusarium solani species complex</taxon>
    </lineage>
</organism>
<reference evidence="1 2" key="1">
    <citation type="submission" date="2017-06" db="EMBL/GenBank/DDBJ databases">
        <title>Comparative genomic analysis of Ambrosia Fusariam Clade fungi.</title>
        <authorList>
            <person name="Stajich J.E."/>
            <person name="Carrillo J."/>
            <person name="Kijimoto T."/>
            <person name="Eskalen A."/>
            <person name="O'Donnell K."/>
            <person name="Kasson M."/>
        </authorList>
    </citation>
    <scope>NUCLEOTIDE SEQUENCE [LARGE SCALE GENOMIC DNA]</scope>
    <source>
        <strain evidence="1 2">NRRL62606</strain>
    </source>
</reference>
<name>A0A428PTF6_9HYPO</name>
<evidence type="ECO:0000313" key="1">
    <source>
        <dbReference type="EMBL" id="RSL56176.1"/>
    </source>
</evidence>